<feature type="transmembrane region" description="Helical" evidence="10">
    <location>
        <begin position="215"/>
        <end position="231"/>
    </location>
</feature>
<dbReference type="InterPro" id="IPR035965">
    <property type="entry name" value="PAS-like_dom_sf"/>
</dbReference>
<dbReference type="Gene3D" id="3.30.70.270">
    <property type="match status" value="1"/>
</dbReference>
<keyword evidence="5" id="KW-1003">Cell membrane</keyword>
<feature type="domain" description="PAC" evidence="12">
    <location>
        <begin position="502"/>
        <end position="554"/>
    </location>
</feature>
<feature type="transmembrane region" description="Helical" evidence="10">
    <location>
        <begin position="90"/>
        <end position="111"/>
    </location>
</feature>
<reference evidence="15 16" key="1">
    <citation type="submission" date="2019-02" db="EMBL/GenBank/DDBJ databases">
        <title>Investigation of anaerobic lignin degradation for improved lignocellulosic biofuels.</title>
        <authorList>
            <person name="Deangelis K."/>
        </authorList>
    </citation>
    <scope>NUCLEOTIDE SEQUENCE [LARGE SCALE GENOMIC DNA]</scope>
    <source>
        <strain evidence="15 16">159R</strain>
    </source>
</reference>
<evidence type="ECO:0000256" key="7">
    <source>
        <dbReference type="ARBA" id="ARBA00022989"/>
    </source>
</evidence>
<dbReference type="Pfam" id="PF05231">
    <property type="entry name" value="MASE1"/>
    <property type="match status" value="1"/>
</dbReference>
<dbReference type="Pfam" id="PF08447">
    <property type="entry name" value="PAS_3"/>
    <property type="match status" value="1"/>
</dbReference>
<dbReference type="InterPro" id="IPR001633">
    <property type="entry name" value="EAL_dom"/>
</dbReference>
<dbReference type="InterPro" id="IPR052155">
    <property type="entry name" value="Biofilm_reg_signaling"/>
</dbReference>
<dbReference type="Proteomes" id="UP000294555">
    <property type="component" value="Unassembled WGS sequence"/>
</dbReference>
<feature type="transmembrane region" description="Helical" evidence="10">
    <location>
        <begin position="66"/>
        <end position="84"/>
    </location>
</feature>
<accession>A0A4R1NHG2</accession>
<dbReference type="Gene3D" id="3.30.450.20">
    <property type="entry name" value="PAS domain"/>
    <property type="match status" value="3"/>
</dbReference>
<dbReference type="Pfam" id="PF00989">
    <property type="entry name" value="PAS"/>
    <property type="match status" value="1"/>
</dbReference>
<dbReference type="CDD" id="cd00130">
    <property type="entry name" value="PAS"/>
    <property type="match status" value="3"/>
</dbReference>
<comment type="caution">
    <text evidence="15">The sequence shown here is derived from an EMBL/GenBank/DDBJ whole genome shotgun (WGS) entry which is preliminary data.</text>
</comment>
<dbReference type="InterPro" id="IPR000160">
    <property type="entry name" value="GGDEF_dom"/>
</dbReference>
<dbReference type="InterPro" id="IPR000014">
    <property type="entry name" value="PAS"/>
</dbReference>
<dbReference type="SMART" id="SM00267">
    <property type="entry name" value="GGDEF"/>
    <property type="match status" value="1"/>
</dbReference>
<feature type="transmembrane region" description="Helical" evidence="10">
    <location>
        <begin position="238"/>
        <end position="260"/>
    </location>
</feature>
<feature type="transmembrane region" description="Helical" evidence="10">
    <location>
        <begin position="191"/>
        <end position="209"/>
    </location>
</feature>
<evidence type="ECO:0000259" key="13">
    <source>
        <dbReference type="PROSITE" id="PS50883"/>
    </source>
</evidence>
<dbReference type="PROSITE" id="PS50112">
    <property type="entry name" value="PAS"/>
    <property type="match status" value="2"/>
</dbReference>
<gene>
    <name evidence="15" type="ORF">EZJ58_5355</name>
</gene>
<evidence type="ECO:0000256" key="2">
    <source>
        <dbReference type="ARBA" id="ARBA00004651"/>
    </source>
</evidence>
<dbReference type="EC" id="2.7.7.65" evidence="4"/>
<dbReference type="InterPro" id="IPR001610">
    <property type="entry name" value="PAC"/>
</dbReference>
<evidence type="ECO:0000313" key="16">
    <source>
        <dbReference type="Proteomes" id="UP000294555"/>
    </source>
</evidence>
<feature type="domain" description="PAC" evidence="12">
    <location>
        <begin position="375"/>
        <end position="427"/>
    </location>
</feature>
<evidence type="ECO:0000256" key="8">
    <source>
        <dbReference type="ARBA" id="ARBA00023136"/>
    </source>
</evidence>
<dbReference type="Pfam" id="PF00990">
    <property type="entry name" value="GGDEF"/>
    <property type="match status" value="1"/>
</dbReference>
<dbReference type="EMBL" id="SJOI01000001">
    <property type="protein sequence ID" value="TCL07052.1"/>
    <property type="molecule type" value="Genomic_DNA"/>
</dbReference>
<sequence length="1118" mass="124453">MGASKKLSINHNNYWPIITAIALLVFIITLWCLSMGSTDLSVSPLWFTTAILLAALFSLPLRRWAALILASALALTAANLLAGAGPASGLPLTAATLLEAVFGAWLLKYALDPLDPLNGIVSWLKFFFIAVVLVPAIAAATAALFFHVPPARLAPFIMHWLTAEGVGILALTPVGILCRRPALIQMLKQKTWIEMFITALFTLAVSYLAIKLLPFPFTFAALPLFFGAIRLPRFEAFCLFLIVTLTLFFALITGFLHLNIPQIINPGLLPQMPLLIILIPAHAMAMVMYAFRVERSNILQSETRFRYAMEYSAIGMALVSLEGTWLQVNKALCRFLKYSPRQLEQLSFQEITHPDDLTTDLEQLNDLINGVIESYTLEKRYIRSDGEIVWALLAVSLVRDQHEVPLYFISQIEDITEVKHSEIVNRRLMERITLANEAGGVGIWEWNIVSDDMNWDKRMEEIYSLPPGQKATYDYWLACIIDEDRDMALQVFYKAMDERKPFSFEFRIRGPDQELRHIRLYANVLADENDRAVRMLGISLDFTSEARLTDALHEEKERLHITLDSIGDAVISMDKQMCINFMNPVAEKMTGWLQREAHGKHIDSIIRLTLGHDGPALPTLLQSQIASRQKGSSLQHSLVLHSRGGQFFDIQHNCTPLKNISGSILGAVLVIKDVSESRHLMQQLSYNALHDDLTGLPNRANFAQHLDQALHTAIAQKRRHALVFIDLDRFKEINDRAGHAAGDALLLELGLLMQKNIRQYDCLARLGGDEFGLILPDCTQADAKKQVQRIIDAINSYSFHWEDKLYSIGGSAGITVITEENFHTKEVMTQADIACYTAKHSGRGQVILFEPELKHPGLVMQTPAISRDRVVAMMKNGELEIMAGPVAPPATPLAVGFYQLSVAVGPQEHRSLAQDVFYQSAQQQDLPLLLDHWLVNQIMEVYGAAIAHRGMTLVIPLSMAGLKDQALLDKLLSRSGSGTSPEANPLIISVSGAAFMENYPAIQAPLQRLRRQGNQLMLDQFGDNFSAFNKLPTGTIDYIKLPNRFVHSLHNSQMDEMMVTIINGHIHRLNARSIAGPAHLPAVLEKLCLLGIDMAEGDSISRAIPLTAVLDSGYAAIG</sequence>
<feature type="transmembrane region" description="Helical" evidence="10">
    <location>
        <begin position="42"/>
        <end position="59"/>
    </location>
</feature>
<dbReference type="InterPro" id="IPR013767">
    <property type="entry name" value="PAS_fold"/>
</dbReference>
<feature type="transmembrane region" description="Helical" evidence="10">
    <location>
        <begin position="311"/>
        <end position="328"/>
    </location>
</feature>
<protein>
    <recommendedName>
        <fullName evidence="4">diguanylate cyclase</fullName>
        <ecNumber evidence="4">2.7.7.65</ecNumber>
    </recommendedName>
</protein>
<dbReference type="NCBIfam" id="TIGR00254">
    <property type="entry name" value="GGDEF"/>
    <property type="match status" value="1"/>
</dbReference>
<evidence type="ECO:0000256" key="9">
    <source>
        <dbReference type="ARBA" id="ARBA00034247"/>
    </source>
</evidence>
<dbReference type="PROSITE" id="PS50113">
    <property type="entry name" value="PAC"/>
    <property type="match status" value="3"/>
</dbReference>
<evidence type="ECO:0000259" key="12">
    <source>
        <dbReference type="PROSITE" id="PS50113"/>
    </source>
</evidence>
<feature type="domain" description="GGDEF" evidence="14">
    <location>
        <begin position="718"/>
        <end position="851"/>
    </location>
</feature>
<keyword evidence="8 10" id="KW-0472">Membrane</keyword>
<comment type="subcellular location">
    <subcellularLocation>
        <location evidence="2">Cell membrane</location>
        <topology evidence="2">Multi-pass membrane protein</topology>
    </subcellularLocation>
</comment>
<dbReference type="InterPro" id="IPR043128">
    <property type="entry name" value="Rev_trsase/Diguanyl_cyclase"/>
</dbReference>
<dbReference type="Pfam" id="PF00563">
    <property type="entry name" value="EAL"/>
    <property type="match status" value="1"/>
</dbReference>
<dbReference type="SMART" id="SM00091">
    <property type="entry name" value="PAS"/>
    <property type="match status" value="3"/>
</dbReference>
<feature type="transmembrane region" description="Helical" evidence="10">
    <location>
        <begin position="272"/>
        <end position="291"/>
    </location>
</feature>
<dbReference type="SUPFAM" id="SSF55073">
    <property type="entry name" value="Nucleotide cyclase"/>
    <property type="match status" value="1"/>
</dbReference>
<feature type="domain" description="PAS" evidence="11">
    <location>
        <begin position="555"/>
        <end position="628"/>
    </location>
</feature>
<dbReference type="PANTHER" id="PTHR44757:SF4">
    <property type="entry name" value="DIGUANYLATE CYCLASE DGCE-RELATED"/>
    <property type="match status" value="1"/>
</dbReference>
<dbReference type="SMART" id="SM00086">
    <property type="entry name" value="PAC"/>
    <property type="match status" value="3"/>
</dbReference>
<dbReference type="AlphaFoldDB" id="A0A4R1NHG2"/>
<evidence type="ECO:0000259" key="11">
    <source>
        <dbReference type="PROSITE" id="PS50112"/>
    </source>
</evidence>
<feature type="domain" description="PAS" evidence="11">
    <location>
        <begin position="301"/>
        <end position="371"/>
    </location>
</feature>
<feature type="transmembrane region" description="Helical" evidence="10">
    <location>
        <begin position="12"/>
        <end position="36"/>
    </location>
</feature>
<evidence type="ECO:0000256" key="5">
    <source>
        <dbReference type="ARBA" id="ARBA00022475"/>
    </source>
</evidence>
<comment type="catalytic activity">
    <reaction evidence="9">
        <text>2 GTP = 3',3'-c-di-GMP + 2 diphosphate</text>
        <dbReference type="Rhea" id="RHEA:24898"/>
        <dbReference type="ChEBI" id="CHEBI:33019"/>
        <dbReference type="ChEBI" id="CHEBI:37565"/>
        <dbReference type="ChEBI" id="CHEBI:58805"/>
        <dbReference type="EC" id="2.7.7.65"/>
    </reaction>
</comment>
<dbReference type="InterPro" id="IPR029787">
    <property type="entry name" value="Nucleotide_cyclase"/>
</dbReference>
<organism evidence="15 16">
    <name type="scientific">Sodalis ligni</name>
    <dbReference type="NCBI Taxonomy" id="2697027"/>
    <lineage>
        <taxon>Bacteria</taxon>
        <taxon>Pseudomonadati</taxon>
        <taxon>Pseudomonadota</taxon>
        <taxon>Gammaproteobacteria</taxon>
        <taxon>Enterobacterales</taxon>
        <taxon>Bruguierivoracaceae</taxon>
        <taxon>Sodalis</taxon>
    </lineage>
</organism>
<dbReference type="SUPFAM" id="SSF141868">
    <property type="entry name" value="EAL domain-like"/>
    <property type="match status" value="1"/>
</dbReference>
<name>A0A4R1NHG2_9GAMM</name>
<dbReference type="GO" id="GO:0052621">
    <property type="term" value="F:diguanylate cyclase activity"/>
    <property type="evidence" value="ECO:0007669"/>
    <property type="project" value="UniProtKB-EC"/>
</dbReference>
<dbReference type="Gene3D" id="3.20.20.450">
    <property type="entry name" value="EAL domain"/>
    <property type="match status" value="1"/>
</dbReference>
<dbReference type="InterPro" id="IPR000700">
    <property type="entry name" value="PAS-assoc_C"/>
</dbReference>
<keyword evidence="16" id="KW-1185">Reference proteome</keyword>
<evidence type="ECO:0000259" key="14">
    <source>
        <dbReference type="PROSITE" id="PS50887"/>
    </source>
</evidence>
<dbReference type="GO" id="GO:0006355">
    <property type="term" value="P:regulation of DNA-templated transcription"/>
    <property type="evidence" value="ECO:0007669"/>
    <property type="project" value="InterPro"/>
</dbReference>
<dbReference type="CDD" id="cd01949">
    <property type="entry name" value="GGDEF"/>
    <property type="match status" value="1"/>
</dbReference>
<dbReference type="SUPFAM" id="SSF55785">
    <property type="entry name" value="PYP-like sensor domain (PAS domain)"/>
    <property type="match status" value="3"/>
</dbReference>
<keyword evidence="7 10" id="KW-1133">Transmembrane helix</keyword>
<dbReference type="PROSITE" id="PS50887">
    <property type="entry name" value="GGDEF"/>
    <property type="match status" value="1"/>
</dbReference>
<dbReference type="InterPro" id="IPR013655">
    <property type="entry name" value="PAS_fold_3"/>
</dbReference>
<dbReference type="FunFam" id="3.30.70.270:FF:000001">
    <property type="entry name" value="Diguanylate cyclase domain protein"/>
    <property type="match status" value="1"/>
</dbReference>
<dbReference type="Pfam" id="PF13426">
    <property type="entry name" value="PAS_9"/>
    <property type="match status" value="1"/>
</dbReference>
<evidence type="ECO:0000313" key="15">
    <source>
        <dbReference type="EMBL" id="TCL07052.1"/>
    </source>
</evidence>
<dbReference type="InterPro" id="IPR007895">
    <property type="entry name" value="MASE1"/>
</dbReference>
<dbReference type="NCBIfam" id="NF007298">
    <property type="entry name" value="PRK09776.1"/>
    <property type="match status" value="1"/>
</dbReference>
<keyword evidence="6 10" id="KW-0812">Transmembrane</keyword>
<dbReference type="InterPro" id="IPR035919">
    <property type="entry name" value="EAL_sf"/>
</dbReference>
<evidence type="ECO:0000256" key="6">
    <source>
        <dbReference type="ARBA" id="ARBA00022692"/>
    </source>
</evidence>
<dbReference type="GO" id="GO:0005886">
    <property type="term" value="C:plasma membrane"/>
    <property type="evidence" value="ECO:0007669"/>
    <property type="project" value="UniProtKB-SubCell"/>
</dbReference>
<proteinExistence type="predicted"/>
<dbReference type="Gene3D" id="2.10.70.100">
    <property type="match status" value="1"/>
</dbReference>
<dbReference type="SMART" id="SM00052">
    <property type="entry name" value="EAL"/>
    <property type="match status" value="1"/>
</dbReference>
<evidence type="ECO:0000256" key="10">
    <source>
        <dbReference type="SAM" id="Phobius"/>
    </source>
</evidence>
<comment type="pathway">
    <text evidence="3">Purine metabolism; 3',5'-cyclic di-GMP biosynthesis.</text>
</comment>
<comment type="cofactor">
    <cofactor evidence="1">
        <name>Mg(2+)</name>
        <dbReference type="ChEBI" id="CHEBI:18420"/>
    </cofactor>
</comment>
<feature type="domain" description="EAL" evidence="13">
    <location>
        <begin position="862"/>
        <end position="1117"/>
    </location>
</feature>
<evidence type="ECO:0000256" key="3">
    <source>
        <dbReference type="ARBA" id="ARBA00004665"/>
    </source>
</evidence>
<dbReference type="OrthoDB" id="9787514at2"/>
<dbReference type="PANTHER" id="PTHR44757">
    <property type="entry name" value="DIGUANYLATE CYCLASE DGCP"/>
    <property type="match status" value="1"/>
</dbReference>
<dbReference type="NCBIfam" id="TIGR00229">
    <property type="entry name" value="sensory_box"/>
    <property type="match status" value="2"/>
</dbReference>
<dbReference type="PROSITE" id="PS50883">
    <property type="entry name" value="EAL"/>
    <property type="match status" value="1"/>
</dbReference>
<feature type="domain" description="PAC" evidence="12">
    <location>
        <begin position="632"/>
        <end position="686"/>
    </location>
</feature>
<evidence type="ECO:0000256" key="4">
    <source>
        <dbReference type="ARBA" id="ARBA00012528"/>
    </source>
</evidence>
<feature type="transmembrane region" description="Helical" evidence="10">
    <location>
        <begin position="123"/>
        <end position="145"/>
    </location>
</feature>
<evidence type="ECO:0000256" key="1">
    <source>
        <dbReference type="ARBA" id="ARBA00001946"/>
    </source>
</evidence>
<feature type="transmembrane region" description="Helical" evidence="10">
    <location>
        <begin position="157"/>
        <end position="179"/>
    </location>
</feature>
<dbReference type="RefSeq" id="WP_132926949.1">
    <property type="nucleotide sequence ID" value="NZ_SJOI01000001.1"/>
</dbReference>